<dbReference type="GeneID" id="66098949"/>
<dbReference type="RefSeq" id="XP_043044940.1">
    <property type="nucleotide sequence ID" value="XM_043176662.1"/>
</dbReference>
<comment type="caution">
    <text evidence="1">The sequence shown here is derived from an EMBL/GenBank/DDBJ whole genome shotgun (WGS) entry which is preliminary data.</text>
</comment>
<dbReference type="EMBL" id="MU250525">
    <property type="protein sequence ID" value="KAG7451440.1"/>
    <property type="molecule type" value="Genomic_DNA"/>
</dbReference>
<evidence type="ECO:0000313" key="2">
    <source>
        <dbReference type="Proteomes" id="UP000812287"/>
    </source>
</evidence>
<protein>
    <submittedName>
        <fullName evidence="1">Uncharacterized protein</fullName>
    </submittedName>
</protein>
<reference evidence="1" key="1">
    <citation type="submission" date="2020-11" db="EMBL/GenBank/DDBJ databases">
        <title>Adaptations for nitrogen fixation in a non-lichenized fungal sporocarp promotes dispersal by wood-feeding termites.</title>
        <authorList>
            <consortium name="DOE Joint Genome Institute"/>
            <person name="Koch R.A."/>
            <person name="Yoon G."/>
            <person name="Arayal U."/>
            <person name="Lail K."/>
            <person name="Amirebrahimi M."/>
            <person name="Labutti K."/>
            <person name="Lipzen A."/>
            <person name="Riley R."/>
            <person name="Barry K."/>
            <person name="Henrissat B."/>
            <person name="Grigoriev I.V."/>
            <person name="Herr J.R."/>
            <person name="Aime M.C."/>
        </authorList>
    </citation>
    <scope>NUCLEOTIDE SEQUENCE</scope>
    <source>
        <strain evidence="1">MCA 3950</strain>
    </source>
</reference>
<accession>A0A9P7W3S0</accession>
<name>A0A9P7W3S0_9AGAR</name>
<keyword evidence="2" id="KW-1185">Reference proteome</keyword>
<evidence type="ECO:0000313" key="1">
    <source>
        <dbReference type="EMBL" id="KAG7451440.1"/>
    </source>
</evidence>
<proteinExistence type="predicted"/>
<gene>
    <name evidence="1" type="ORF">BT62DRAFT_1000690</name>
</gene>
<dbReference type="AlphaFoldDB" id="A0A9P7W3S0"/>
<organism evidence="1 2">
    <name type="scientific">Guyanagaster necrorhizus</name>
    <dbReference type="NCBI Taxonomy" id="856835"/>
    <lineage>
        <taxon>Eukaryota</taxon>
        <taxon>Fungi</taxon>
        <taxon>Dikarya</taxon>
        <taxon>Basidiomycota</taxon>
        <taxon>Agaricomycotina</taxon>
        <taxon>Agaricomycetes</taxon>
        <taxon>Agaricomycetidae</taxon>
        <taxon>Agaricales</taxon>
        <taxon>Marasmiineae</taxon>
        <taxon>Physalacriaceae</taxon>
        <taxon>Guyanagaster</taxon>
    </lineage>
</organism>
<dbReference type="Proteomes" id="UP000812287">
    <property type="component" value="Unassembled WGS sequence"/>
</dbReference>
<sequence length="90" mass="9926">MVSLGLVLSASNHSANLAETSNEAFCTSSDDKSEIGQRDRLKGLMMNEGGSGACTPGEYAIGEIRVYVKRGRLRREVAWKSRWVRDQALH</sequence>